<organism evidence="2 3">
    <name type="scientific">Prorocentrum cordatum</name>
    <dbReference type="NCBI Taxonomy" id="2364126"/>
    <lineage>
        <taxon>Eukaryota</taxon>
        <taxon>Sar</taxon>
        <taxon>Alveolata</taxon>
        <taxon>Dinophyceae</taxon>
        <taxon>Prorocentrales</taxon>
        <taxon>Prorocentraceae</taxon>
        <taxon>Prorocentrum</taxon>
    </lineage>
</organism>
<keyword evidence="1" id="KW-0732">Signal</keyword>
<name>A0ABN9UG95_9DINO</name>
<keyword evidence="3" id="KW-1185">Reference proteome</keyword>
<dbReference type="Proteomes" id="UP001189429">
    <property type="component" value="Unassembled WGS sequence"/>
</dbReference>
<feature type="signal peptide" evidence="1">
    <location>
        <begin position="1"/>
        <end position="20"/>
    </location>
</feature>
<evidence type="ECO:0000313" key="2">
    <source>
        <dbReference type="EMBL" id="CAK0858645.1"/>
    </source>
</evidence>
<evidence type="ECO:0000256" key="1">
    <source>
        <dbReference type="SAM" id="SignalP"/>
    </source>
</evidence>
<accession>A0ABN9UG95</accession>
<gene>
    <name evidence="2" type="ORF">PCOR1329_LOCUS48278</name>
</gene>
<comment type="caution">
    <text evidence="2">The sequence shown here is derived from an EMBL/GenBank/DDBJ whole genome shotgun (WGS) entry which is preliminary data.</text>
</comment>
<dbReference type="EMBL" id="CAUYUJ010015829">
    <property type="protein sequence ID" value="CAK0858645.1"/>
    <property type="molecule type" value="Genomic_DNA"/>
</dbReference>
<proteinExistence type="predicted"/>
<evidence type="ECO:0000313" key="3">
    <source>
        <dbReference type="Proteomes" id="UP001189429"/>
    </source>
</evidence>
<sequence length="144" mass="15981">MVCRALVACLKLAALTSVLGQVPAVNLERLLRRVQAFTRPPPAFTRRARQLLRETAGLPRAPGGQLLEQAAAEAGACKDARALCESGFRSMRDAYMTDCREQTKRCNRLRDLMAECQDLCEEAFRRCSPPPVEGGLLPRLRRAL</sequence>
<protein>
    <submittedName>
        <fullName evidence="2">Uncharacterized protein</fullName>
    </submittedName>
</protein>
<feature type="chain" id="PRO_5046533586" evidence="1">
    <location>
        <begin position="21"/>
        <end position="144"/>
    </location>
</feature>
<reference evidence="2" key="1">
    <citation type="submission" date="2023-10" db="EMBL/GenBank/DDBJ databases">
        <authorList>
            <person name="Chen Y."/>
            <person name="Shah S."/>
            <person name="Dougan E. K."/>
            <person name="Thang M."/>
            <person name="Chan C."/>
        </authorList>
    </citation>
    <scope>NUCLEOTIDE SEQUENCE [LARGE SCALE GENOMIC DNA]</scope>
</reference>